<comment type="caution">
    <text evidence="18">The sequence shown here is derived from an EMBL/GenBank/DDBJ whole genome shotgun (WGS) entry which is preliminary data.</text>
</comment>
<dbReference type="Pfam" id="PF01351">
    <property type="entry name" value="RNase_HII"/>
    <property type="match status" value="1"/>
</dbReference>
<comment type="function">
    <text evidence="3 14 16">Endonuclease that specifically degrades the RNA of RNA-DNA hybrids.</text>
</comment>
<evidence type="ECO:0000256" key="10">
    <source>
        <dbReference type="ARBA" id="ARBA00022723"/>
    </source>
</evidence>
<evidence type="ECO:0000256" key="5">
    <source>
        <dbReference type="ARBA" id="ARBA00007383"/>
    </source>
</evidence>
<evidence type="ECO:0000256" key="7">
    <source>
        <dbReference type="ARBA" id="ARBA00019179"/>
    </source>
</evidence>
<evidence type="ECO:0000256" key="16">
    <source>
        <dbReference type="RuleBase" id="RU003515"/>
    </source>
</evidence>
<dbReference type="GO" id="GO:0005737">
    <property type="term" value="C:cytoplasm"/>
    <property type="evidence" value="ECO:0007669"/>
    <property type="project" value="UniProtKB-SubCell"/>
</dbReference>
<dbReference type="CDD" id="cd07182">
    <property type="entry name" value="RNase_HII_bacteria_HII_like"/>
    <property type="match status" value="1"/>
</dbReference>
<feature type="binding site" evidence="14 15">
    <location>
        <position position="76"/>
    </location>
    <ligand>
        <name>a divalent metal cation</name>
        <dbReference type="ChEBI" id="CHEBI:60240"/>
    </ligand>
</feature>
<keyword evidence="8 14" id="KW-0963">Cytoplasm</keyword>
<dbReference type="PANTHER" id="PTHR10954:SF18">
    <property type="entry name" value="RIBONUCLEASE HII"/>
    <property type="match status" value="1"/>
</dbReference>
<organism evidence="18 19">
    <name type="scientific">Candidatus Salinicoccus stercoripullorum</name>
    <dbReference type="NCBI Taxonomy" id="2838756"/>
    <lineage>
        <taxon>Bacteria</taxon>
        <taxon>Bacillati</taxon>
        <taxon>Bacillota</taxon>
        <taxon>Bacilli</taxon>
        <taxon>Bacillales</taxon>
        <taxon>Staphylococcaceae</taxon>
        <taxon>Salinicoccus</taxon>
    </lineage>
</organism>
<comment type="cofactor">
    <cofactor evidence="2">
        <name>Mg(2+)</name>
        <dbReference type="ChEBI" id="CHEBI:18420"/>
    </cofactor>
</comment>
<dbReference type="GO" id="GO:0032299">
    <property type="term" value="C:ribonuclease H2 complex"/>
    <property type="evidence" value="ECO:0007669"/>
    <property type="project" value="TreeGrafter"/>
</dbReference>
<dbReference type="EMBL" id="DXHR01000003">
    <property type="protein sequence ID" value="HIW11867.1"/>
    <property type="molecule type" value="Genomic_DNA"/>
</dbReference>
<dbReference type="InterPro" id="IPR022898">
    <property type="entry name" value="RNase_HII"/>
</dbReference>
<dbReference type="Proteomes" id="UP000823989">
    <property type="component" value="Unassembled WGS sequence"/>
</dbReference>
<sequence length="254" mass="27768">MKSVYEITAEIAGFSTLAEIENCIYQGDGRKGVMDALGRQKRRIEKELALLDKYEGMRRYERELEPGCSFIAGVDEAGRGPIAGEVVAAAVILPDGFLLPGLDDSKKLSAKKREVFREIIMREAHVGVGIADAGEIDAMNIYEAARVAMQRAVESLPVRPDYLLVDAMTVDAGVEETSIIKGDANSVSIAAASVIAKTTRDRMMAEYDMLYPGYHFSSNKGYGTKDHLAGLEDLGATPIHRKTFEPVKSLILKH</sequence>
<dbReference type="EC" id="3.1.26.4" evidence="6 14"/>
<evidence type="ECO:0000256" key="12">
    <source>
        <dbReference type="ARBA" id="ARBA00022801"/>
    </source>
</evidence>
<dbReference type="InterPro" id="IPR001352">
    <property type="entry name" value="RNase_HII/HIII"/>
</dbReference>
<gene>
    <name evidence="14" type="primary">rnhB</name>
    <name evidence="18" type="ORF">H9891_01675</name>
</gene>
<evidence type="ECO:0000256" key="4">
    <source>
        <dbReference type="ARBA" id="ARBA00004496"/>
    </source>
</evidence>
<dbReference type="GO" id="GO:0030145">
    <property type="term" value="F:manganese ion binding"/>
    <property type="evidence" value="ECO:0007669"/>
    <property type="project" value="UniProtKB-UniRule"/>
</dbReference>
<reference evidence="18" key="2">
    <citation type="submission" date="2021-04" db="EMBL/GenBank/DDBJ databases">
        <authorList>
            <person name="Gilroy R."/>
        </authorList>
    </citation>
    <scope>NUCLEOTIDE SEQUENCE</scope>
    <source>
        <strain evidence="18">ChiHjej13B12-752</strain>
    </source>
</reference>
<dbReference type="InterPro" id="IPR012337">
    <property type="entry name" value="RNaseH-like_sf"/>
</dbReference>
<evidence type="ECO:0000256" key="15">
    <source>
        <dbReference type="PROSITE-ProRule" id="PRU01319"/>
    </source>
</evidence>
<keyword evidence="13 14" id="KW-0464">Manganese</keyword>
<evidence type="ECO:0000256" key="6">
    <source>
        <dbReference type="ARBA" id="ARBA00012180"/>
    </source>
</evidence>
<reference evidence="18" key="1">
    <citation type="journal article" date="2021" name="PeerJ">
        <title>Extensive microbial diversity within the chicken gut microbiome revealed by metagenomics and culture.</title>
        <authorList>
            <person name="Gilroy R."/>
            <person name="Ravi A."/>
            <person name="Getino M."/>
            <person name="Pursley I."/>
            <person name="Horton D.L."/>
            <person name="Alikhan N.F."/>
            <person name="Baker D."/>
            <person name="Gharbi K."/>
            <person name="Hall N."/>
            <person name="Watson M."/>
            <person name="Adriaenssens E.M."/>
            <person name="Foster-Nyarko E."/>
            <person name="Jarju S."/>
            <person name="Secka A."/>
            <person name="Antonio M."/>
            <person name="Oren A."/>
            <person name="Chaudhuri R.R."/>
            <person name="La Ragione R."/>
            <person name="Hildebrand F."/>
            <person name="Pallen M.J."/>
        </authorList>
    </citation>
    <scope>NUCLEOTIDE SEQUENCE</scope>
    <source>
        <strain evidence="18">ChiHjej13B12-752</strain>
    </source>
</reference>
<evidence type="ECO:0000313" key="19">
    <source>
        <dbReference type="Proteomes" id="UP000823989"/>
    </source>
</evidence>
<dbReference type="InterPro" id="IPR024567">
    <property type="entry name" value="RNase_HII/HIII_dom"/>
</dbReference>
<comment type="subcellular location">
    <subcellularLocation>
        <location evidence="4 14">Cytoplasm</location>
    </subcellularLocation>
</comment>
<dbReference type="PROSITE" id="PS51975">
    <property type="entry name" value="RNASE_H_2"/>
    <property type="match status" value="1"/>
</dbReference>
<feature type="domain" description="RNase H type-2" evidence="17">
    <location>
        <begin position="69"/>
        <end position="254"/>
    </location>
</feature>
<evidence type="ECO:0000256" key="11">
    <source>
        <dbReference type="ARBA" id="ARBA00022759"/>
    </source>
</evidence>
<evidence type="ECO:0000259" key="17">
    <source>
        <dbReference type="PROSITE" id="PS51975"/>
    </source>
</evidence>
<evidence type="ECO:0000313" key="18">
    <source>
        <dbReference type="EMBL" id="HIW11867.1"/>
    </source>
</evidence>
<dbReference type="GO" id="GO:0004523">
    <property type="term" value="F:RNA-DNA hybrid ribonuclease activity"/>
    <property type="evidence" value="ECO:0007669"/>
    <property type="project" value="UniProtKB-UniRule"/>
</dbReference>
<comment type="catalytic activity">
    <reaction evidence="1 14 15 16">
        <text>Endonucleolytic cleavage to 5'-phosphomonoester.</text>
        <dbReference type="EC" id="3.1.26.4"/>
    </reaction>
</comment>
<evidence type="ECO:0000256" key="14">
    <source>
        <dbReference type="HAMAP-Rule" id="MF_00052"/>
    </source>
</evidence>
<dbReference type="GO" id="GO:0043137">
    <property type="term" value="P:DNA replication, removal of RNA primer"/>
    <property type="evidence" value="ECO:0007669"/>
    <property type="project" value="TreeGrafter"/>
</dbReference>
<dbReference type="HAMAP" id="MF_00052_B">
    <property type="entry name" value="RNase_HII_B"/>
    <property type="match status" value="1"/>
</dbReference>
<protein>
    <recommendedName>
        <fullName evidence="7 14">Ribonuclease HII</fullName>
        <shortName evidence="14">RNase HII</shortName>
        <ecNumber evidence="6 14">3.1.26.4</ecNumber>
    </recommendedName>
</protein>
<keyword evidence="11 14" id="KW-0255">Endonuclease</keyword>
<dbReference type="NCBIfam" id="NF000594">
    <property type="entry name" value="PRK00015.1-1"/>
    <property type="match status" value="1"/>
</dbReference>
<proteinExistence type="inferred from homology"/>
<feature type="binding site" evidence="14 15">
    <location>
        <position position="166"/>
    </location>
    <ligand>
        <name>a divalent metal cation</name>
        <dbReference type="ChEBI" id="CHEBI:60240"/>
    </ligand>
</feature>
<feature type="binding site" evidence="14 15">
    <location>
        <position position="75"/>
    </location>
    <ligand>
        <name>a divalent metal cation</name>
        <dbReference type="ChEBI" id="CHEBI:60240"/>
    </ligand>
</feature>
<keyword evidence="12 14" id="KW-0378">Hydrolase</keyword>
<name>A0A9D1TZ77_9STAP</name>
<evidence type="ECO:0000256" key="13">
    <source>
        <dbReference type="ARBA" id="ARBA00023211"/>
    </source>
</evidence>
<comment type="similarity">
    <text evidence="5 14 16">Belongs to the RNase HII family.</text>
</comment>
<comment type="cofactor">
    <cofactor evidence="14 15">
        <name>Mn(2+)</name>
        <dbReference type="ChEBI" id="CHEBI:29035"/>
    </cofactor>
    <cofactor evidence="14 15">
        <name>Mg(2+)</name>
        <dbReference type="ChEBI" id="CHEBI:18420"/>
    </cofactor>
    <text evidence="14 15">Manganese or magnesium. Binds 1 divalent metal ion per monomer in the absence of substrate. May bind a second metal ion after substrate binding.</text>
</comment>
<keyword evidence="9 14" id="KW-0540">Nuclease</keyword>
<dbReference type="FunFam" id="3.30.420.10:FF:000006">
    <property type="entry name" value="Ribonuclease HII"/>
    <property type="match status" value="1"/>
</dbReference>
<evidence type="ECO:0000256" key="9">
    <source>
        <dbReference type="ARBA" id="ARBA00022722"/>
    </source>
</evidence>
<dbReference type="NCBIfam" id="NF000595">
    <property type="entry name" value="PRK00015.1-3"/>
    <property type="match status" value="1"/>
</dbReference>
<keyword evidence="10 14" id="KW-0479">Metal-binding</keyword>
<dbReference type="AlphaFoldDB" id="A0A9D1TZ77"/>
<evidence type="ECO:0000256" key="1">
    <source>
        <dbReference type="ARBA" id="ARBA00000077"/>
    </source>
</evidence>
<dbReference type="Gene3D" id="3.30.420.10">
    <property type="entry name" value="Ribonuclease H-like superfamily/Ribonuclease H"/>
    <property type="match status" value="1"/>
</dbReference>
<evidence type="ECO:0000256" key="3">
    <source>
        <dbReference type="ARBA" id="ARBA00004065"/>
    </source>
</evidence>
<dbReference type="GO" id="GO:0003723">
    <property type="term" value="F:RNA binding"/>
    <property type="evidence" value="ECO:0007669"/>
    <property type="project" value="UniProtKB-UniRule"/>
</dbReference>
<dbReference type="SUPFAM" id="SSF53098">
    <property type="entry name" value="Ribonuclease H-like"/>
    <property type="match status" value="1"/>
</dbReference>
<dbReference type="InterPro" id="IPR036397">
    <property type="entry name" value="RNaseH_sf"/>
</dbReference>
<accession>A0A9D1TZ77</accession>
<dbReference type="GO" id="GO:0006298">
    <property type="term" value="P:mismatch repair"/>
    <property type="evidence" value="ECO:0007669"/>
    <property type="project" value="TreeGrafter"/>
</dbReference>
<dbReference type="PANTHER" id="PTHR10954">
    <property type="entry name" value="RIBONUCLEASE H2 SUBUNIT A"/>
    <property type="match status" value="1"/>
</dbReference>
<evidence type="ECO:0000256" key="8">
    <source>
        <dbReference type="ARBA" id="ARBA00022490"/>
    </source>
</evidence>
<evidence type="ECO:0000256" key="2">
    <source>
        <dbReference type="ARBA" id="ARBA00001946"/>
    </source>
</evidence>